<gene>
    <name evidence="3" type="ORF">HNQ96_004379</name>
</gene>
<evidence type="ECO:0000313" key="4">
    <source>
        <dbReference type="Proteomes" id="UP000532373"/>
    </source>
</evidence>
<comment type="caution">
    <text evidence="3">The sequence shown here is derived from an EMBL/GenBank/DDBJ whole genome shotgun (WGS) entry which is preliminary data.</text>
</comment>
<name>A0A8E1WGK0_9HYPH</name>
<dbReference type="NCBIfam" id="TIGR03661">
    <property type="entry name" value="T1SS_VCA0849"/>
    <property type="match status" value="1"/>
</dbReference>
<dbReference type="PRINTS" id="PR00313">
    <property type="entry name" value="CABNDNGRPT"/>
</dbReference>
<dbReference type="InterPro" id="IPR050557">
    <property type="entry name" value="RTX_toxin/Mannuronan_C5-epim"/>
</dbReference>
<dbReference type="PANTHER" id="PTHR38340:SF1">
    <property type="entry name" value="S-LAYER PROTEIN"/>
    <property type="match status" value="1"/>
</dbReference>
<evidence type="ECO:0000256" key="1">
    <source>
        <dbReference type="ARBA" id="ARBA00004613"/>
    </source>
</evidence>
<sequence>MSVTDATGDSDTTPASIVISIVDDIPVLGTFDPAIIPNQVGSVSGTFDLEAGADKIDHFNITGPAISGVTYSTTTATDGTTTLLAESSNGTDIYSLVVRPDGTYAFNLIQPDVSINQSISFAGFSSGGPVATIDASQTSTPSAGWRFDGLKFTGTSPTAFTNPNDGGGSGGDYLNVSGNGFGLGSASAVQDNRGFLFYQAGGASAFEFFADLTSNASSATITWAVYGGTTPPTASSIPLETSTTAITITSDQDILIDPTVTFTYLVVRVDAAGPTSAGIRVQDFEVSKTILPADQSYDFQIVAVDNDGDVSGTQALHVNQVAAGSAGIFTLEGTSADEFIAGSTAADAISGGAGFDVVDYTGSVGAISINLDESGGANVATTFTATPADGRIGGGDAAGDTLSGVEGLIGGSGNDVLIGNSSANYLAGGLGDDTLRGEAGADILFGGDGNDLIIGGAGQDTMTGGAGNDTFVIDPEGLTLALDDLIADYSAGDTIDLTDIFATFAAGDRPDIAAEANSLVNLVNDGTNTSVMVDDNGLAAGGTMVAVATLAGVHTTITVLYDDNQPTTPVT</sequence>
<dbReference type="PROSITE" id="PS00330">
    <property type="entry name" value="HEMOLYSIN_CALCIUM"/>
    <property type="match status" value="2"/>
</dbReference>
<dbReference type="InterPro" id="IPR011049">
    <property type="entry name" value="Serralysin-like_metalloprot_C"/>
</dbReference>
<dbReference type="PANTHER" id="PTHR38340">
    <property type="entry name" value="S-LAYER PROTEIN"/>
    <property type="match status" value="1"/>
</dbReference>
<accession>A0A8E1WGK0</accession>
<dbReference type="GO" id="GO:0005576">
    <property type="term" value="C:extracellular region"/>
    <property type="evidence" value="ECO:0007669"/>
    <property type="project" value="UniProtKB-SubCell"/>
</dbReference>
<comment type="subcellular location">
    <subcellularLocation>
        <location evidence="1">Secreted</location>
    </subcellularLocation>
</comment>
<dbReference type="AlphaFoldDB" id="A0A8E1WGK0"/>
<dbReference type="InterPro" id="IPR018511">
    <property type="entry name" value="Hemolysin-typ_Ca-bd_CS"/>
</dbReference>
<dbReference type="SUPFAM" id="SSF51120">
    <property type="entry name" value="beta-Roll"/>
    <property type="match status" value="1"/>
</dbReference>
<proteinExistence type="predicted"/>
<evidence type="ECO:0000313" key="3">
    <source>
        <dbReference type="EMBL" id="MBB6468495.1"/>
    </source>
</evidence>
<evidence type="ECO:0000256" key="2">
    <source>
        <dbReference type="ARBA" id="ARBA00022525"/>
    </source>
</evidence>
<dbReference type="InterPro" id="IPR019960">
    <property type="entry name" value="T1SS_VCA0849"/>
</dbReference>
<protein>
    <recommendedName>
        <fullName evidence="5">Calcium-binding protein</fullName>
    </recommendedName>
</protein>
<keyword evidence="2" id="KW-0964">Secreted</keyword>
<dbReference type="Proteomes" id="UP000532373">
    <property type="component" value="Unassembled WGS sequence"/>
</dbReference>
<dbReference type="Pfam" id="PF00353">
    <property type="entry name" value="HemolysinCabind"/>
    <property type="match status" value="3"/>
</dbReference>
<reference evidence="3 4" key="1">
    <citation type="submission" date="2020-08" db="EMBL/GenBank/DDBJ databases">
        <title>Genomic Encyclopedia of Type Strains, Phase IV (KMG-IV): sequencing the most valuable type-strain genomes for metagenomic binning, comparative biology and taxonomic classification.</title>
        <authorList>
            <person name="Goeker M."/>
        </authorList>
    </citation>
    <scope>NUCLEOTIDE SEQUENCE [LARGE SCALE GENOMIC DNA]</scope>
    <source>
        <strain evidence="3 4">DSM 17454</strain>
    </source>
</reference>
<evidence type="ECO:0008006" key="5">
    <source>
        <dbReference type="Google" id="ProtNLM"/>
    </source>
</evidence>
<dbReference type="EMBL" id="JACHGI010000010">
    <property type="protein sequence ID" value="MBB6468495.1"/>
    <property type="molecule type" value="Genomic_DNA"/>
</dbReference>
<dbReference type="GO" id="GO:0005509">
    <property type="term" value="F:calcium ion binding"/>
    <property type="evidence" value="ECO:0007669"/>
    <property type="project" value="InterPro"/>
</dbReference>
<organism evidence="3 4">
    <name type="scientific">Aminobacter carboxidus</name>
    <dbReference type="NCBI Taxonomy" id="376165"/>
    <lineage>
        <taxon>Bacteria</taxon>
        <taxon>Pseudomonadati</taxon>
        <taxon>Pseudomonadota</taxon>
        <taxon>Alphaproteobacteria</taxon>
        <taxon>Hyphomicrobiales</taxon>
        <taxon>Phyllobacteriaceae</taxon>
        <taxon>Aminobacter</taxon>
    </lineage>
</organism>
<dbReference type="InterPro" id="IPR001343">
    <property type="entry name" value="Hemolysn_Ca-bd"/>
</dbReference>
<dbReference type="Gene3D" id="2.150.10.10">
    <property type="entry name" value="Serralysin-like metalloprotease, C-terminal"/>
    <property type="match status" value="2"/>
</dbReference>